<dbReference type="OrthoDB" id="333176at2759"/>
<feature type="region of interest" description="Disordered" evidence="1">
    <location>
        <begin position="218"/>
        <end position="257"/>
    </location>
</feature>
<evidence type="ECO:0000259" key="2">
    <source>
        <dbReference type="Pfam" id="PF09747"/>
    </source>
</evidence>
<dbReference type="InterPro" id="IPR040233">
    <property type="entry name" value="CCD97-like_C"/>
</dbReference>
<reference evidence="3" key="1">
    <citation type="journal article" date="2020" name="Fungal Divers.">
        <title>Resolving the Mortierellaceae phylogeny through synthesis of multi-gene phylogenetics and phylogenomics.</title>
        <authorList>
            <person name="Vandepol N."/>
            <person name="Liber J."/>
            <person name="Desiro A."/>
            <person name="Na H."/>
            <person name="Kennedy M."/>
            <person name="Barry K."/>
            <person name="Grigoriev I.V."/>
            <person name="Miller A.N."/>
            <person name="O'Donnell K."/>
            <person name="Stajich J.E."/>
            <person name="Bonito G."/>
        </authorList>
    </citation>
    <scope>NUCLEOTIDE SEQUENCE</scope>
    <source>
        <strain evidence="3">REB-010B</strain>
    </source>
</reference>
<organism evidence="3 4">
    <name type="scientific">Dissophora globulifera</name>
    <dbReference type="NCBI Taxonomy" id="979702"/>
    <lineage>
        <taxon>Eukaryota</taxon>
        <taxon>Fungi</taxon>
        <taxon>Fungi incertae sedis</taxon>
        <taxon>Mucoromycota</taxon>
        <taxon>Mortierellomycotina</taxon>
        <taxon>Mortierellomycetes</taxon>
        <taxon>Mortierellales</taxon>
        <taxon>Mortierellaceae</taxon>
        <taxon>Dissophora</taxon>
    </lineage>
</organism>
<keyword evidence="4" id="KW-1185">Reference proteome</keyword>
<feature type="region of interest" description="Disordered" evidence="1">
    <location>
        <begin position="300"/>
        <end position="356"/>
    </location>
</feature>
<sequence>MALPQASIDSILRYLDPHLETLQTGFPTSTRPNVPALTKTQKRQKIAATLSTDPAIFLTKWGSVILYPRPAATTDIPTADSVDAAVSATLTNSLTAKEILDFFAPLAENYEIKYNLTRLYQQLEQLTEHAQFVASRNLPLACNKMEIEYQDSLAYQSRDILPEDRRPNPGQGDVFTRSTVSQSTRRNRRLNHLLRYLAPPDQAFPSYMSAAGKRPTAYATMHSGNSNNNSSRNMDSGGGVGNEGLRSNAEQDSQHHPTLASILSISGSLSNLSFSGSTYFSDAEMEARAPELYQQYIGRFMDNDDDDDGGDSDDDNRDGGSSDTVEEDTDDDGQKPVSTNGAGRRQTPSAKPFGSHMGLVDRVLWSVDHPTRSQQKQERQNRAKMARKETTGASSSSTQQSRPQQQQTQQQQRSGSSAIGSSAALKDSESEFEEEFDTESEADDNEMTGITTEKDKNIDDRKGPLRSFITDDDEILSRISVTPPIPPDPIPDMVSSTFASAAMTLKQPTERALFTHVENGLGSDSESDATSDGARELDQATVERKEDQEALRLEFVLLMKQRFLDGLDRDFDYSLVDFDENLDDLEQEDHDQEDRWFDEDDHGQERNSGEGGFTRIARPSIPLTMAFDERVQTWENSAQNGAGDYDY</sequence>
<proteinExistence type="predicted"/>
<feature type="region of interest" description="Disordered" evidence="1">
    <location>
        <begin position="585"/>
        <end position="618"/>
    </location>
</feature>
<evidence type="ECO:0000313" key="4">
    <source>
        <dbReference type="Proteomes" id="UP000738325"/>
    </source>
</evidence>
<feature type="domain" description="CCD97-like C-terminal" evidence="2">
    <location>
        <begin position="276"/>
        <end position="600"/>
    </location>
</feature>
<feature type="region of interest" description="Disordered" evidence="1">
    <location>
        <begin position="369"/>
        <end position="466"/>
    </location>
</feature>
<dbReference type="EMBL" id="JAAAIP010000713">
    <property type="protein sequence ID" value="KAG0313431.1"/>
    <property type="molecule type" value="Genomic_DNA"/>
</dbReference>
<feature type="compositionally biased region" description="Acidic residues" evidence="1">
    <location>
        <begin position="303"/>
        <end position="316"/>
    </location>
</feature>
<feature type="compositionally biased region" description="Basic and acidic residues" evidence="1">
    <location>
        <begin position="369"/>
        <end position="390"/>
    </location>
</feature>
<dbReference type="AlphaFoldDB" id="A0A9P6UP44"/>
<comment type="caution">
    <text evidence="3">The sequence shown here is derived from an EMBL/GenBank/DDBJ whole genome shotgun (WGS) entry which is preliminary data.</text>
</comment>
<feature type="compositionally biased region" description="Basic and acidic residues" evidence="1">
    <location>
        <begin position="452"/>
        <end position="463"/>
    </location>
</feature>
<feature type="compositionally biased region" description="Low complexity" evidence="1">
    <location>
        <begin position="391"/>
        <end position="424"/>
    </location>
</feature>
<name>A0A9P6UP44_9FUNG</name>
<feature type="compositionally biased region" description="Acidic residues" evidence="1">
    <location>
        <begin position="430"/>
        <end position="446"/>
    </location>
</feature>
<dbReference type="Pfam" id="PF09747">
    <property type="entry name" value="CCD97-like_C"/>
    <property type="match status" value="1"/>
</dbReference>
<dbReference type="Proteomes" id="UP000738325">
    <property type="component" value="Unassembled WGS sequence"/>
</dbReference>
<evidence type="ECO:0000256" key="1">
    <source>
        <dbReference type="SAM" id="MobiDB-lite"/>
    </source>
</evidence>
<dbReference type="PANTHER" id="PTHR31840:SF1">
    <property type="entry name" value="COILED-COIL DOMAIN-CONTAINING PROTEIN 97"/>
    <property type="match status" value="1"/>
</dbReference>
<protein>
    <recommendedName>
        <fullName evidence="2">CCD97-like C-terminal domain-containing protein</fullName>
    </recommendedName>
</protein>
<dbReference type="InterPro" id="IPR018613">
    <property type="entry name" value="Ccdc97-like"/>
</dbReference>
<feature type="compositionally biased region" description="Polar residues" evidence="1">
    <location>
        <begin position="336"/>
        <end position="349"/>
    </location>
</feature>
<feature type="region of interest" description="Disordered" evidence="1">
    <location>
        <begin position="158"/>
        <end position="186"/>
    </location>
</feature>
<gene>
    <name evidence="3" type="ORF">BGZ99_008898</name>
</gene>
<accession>A0A9P6UP44</accession>
<feature type="compositionally biased region" description="Acidic residues" evidence="1">
    <location>
        <begin position="585"/>
        <end position="602"/>
    </location>
</feature>
<dbReference type="PANTHER" id="PTHR31840">
    <property type="entry name" value="COILED-COIL DOMAIN-CONTAINING PROTEIN 97"/>
    <property type="match status" value="1"/>
</dbReference>
<feature type="compositionally biased region" description="Low complexity" evidence="1">
    <location>
        <begin position="223"/>
        <end position="235"/>
    </location>
</feature>
<evidence type="ECO:0000313" key="3">
    <source>
        <dbReference type="EMBL" id="KAG0313431.1"/>
    </source>
</evidence>